<sequence>MRLEKVKKNLEIESPEKPKNLEIESPEKPKNLEIESPEKPKNLEIESPENPKNLEIESPEKPKNLEIESPEKPKNLEVESPEKPTNQVDPNEGECDCDQEGCIGCFWPCESCLSNKCGHECRVNRKWKRYDAWIRQGRIND</sequence>
<dbReference type="PANTHER" id="PTHR46536:SF3">
    <property type="entry name" value="ARF7 EFFECTOR PROTEIN C-TERMINAL DOMAIN-CONTAINING PROTEIN"/>
    <property type="match status" value="1"/>
</dbReference>
<evidence type="ECO:0000313" key="4">
    <source>
        <dbReference type="Proteomes" id="UP000007819"/>
    </source>
</evidence>
<evidence type="ECO:0000259" key="2">
    <source>
        <dbReference type="Pfam" id="PF14949"/>
    </source>
</evidence>
<name>A0A8R2NJH5_ACYPI</name>
<feature type="compositionally biased region" description="Basic and acidic residues" evidence="1">
    <location>
        <begin position="52"/>
        <end position="82"/>
    </location>
</feature>
<dbReference type="RefSeq" id="XP_029341059.1">
    <property type="nucleotide sequence ID" value="XM_029485199.1"/>
</dbReference>
<dbReference type="KEGG" id="api:115033139"/>
<accession>A0A8R2NJH5</accession>
<proteinExistence type="predicted"/>
<feature type="domain" description="ARF7 effector protein C-terminal" evidence="2">
    <location>
        <begin position="76"/>
        <end position="128"/>
    </location>
</feature>
<reference evidence="4" key="1">
    <citation type="submission" date="2010-06" db="EMBL/GenBank/DDBJ databases">
        <authorList>
            <person name="Jiang H."/>
            <person name="Abraham K."/>
            <person name="Ali S."/>
            <person name="Alsbrooks S.L."/>
            <person name="Anim B.N."/>
            <person name="Anosike U.S."/>
            <person name="Attaway T."/>
            <person name="Bandaranaike D.P."/>
            <person name="Battles P.K."/>
            <person name="Bell S.N."/>
            <person name="Bell A.V."/>
            <person name="Beltran B."/>
            <person name="Bickham C."/>
            <person name="Bustamante Y."/>
            <person name="Caleb T."/>
            <person name="Canada A."/>
            <person name="Cardenas V."/>
            <person name="Carter K."/>
            <person name="Chacko J."/>
            <person name="Chandrabose M.N."/>
            <person name="Chavez D."/>
            <person name="Chavez A."/>
            <person name="Chen L."/>
            <person name="Chu H.-S."/>
            <person name="Claassen K.J."/>
            <person name="Cockrell R."/>
            <person name="Collins M."/>
            <person name="Cooper J.A."/>
            <person name="Cree A."/>
            <person name="Curry S.M."/>
            <person name="Da Y."/>
            <person name="Dao M.D."/>
            <person name="Das B."/>
            <person name="Davila M.-L."/>
            <person name="Davy-Carroll L."/>
            <person name="Denson S."/>
            <person name="Dinh H."/>
            <person name="Ebong V.E."/>
            <person name="Edwards J.R."/>
            <person name="Egan A."/>
            <person name="El-Daye J."/>
            <person name="Escobedo L."/>
            <person name="Fernandez S."/>
            <person name="Fernando P.R."/>
            <person name="Flagg N."/>
            <person name="Forbes L.D."/>
            <person name="Fowler R.G."/>
            <person name="Fu Q."/>
            <person name="Gabisi R.A."/>
            <person name="Ganer J."/>
            <person name="Garbino Pronczuk A."/>
            <person name="Garcia R.M."/>
            <person name="Garner T."/>
            <person name="Garrett T.E."/>
            <person name="Gonzalez D.A."/>
            <person name="Hamid H."/>
            <person name="Hawkins E.S."/>
            <person name="Hirani K."/>
            <person name="Hogues M.E."/>
            <person name="Hollins B."/>
            <person name="Hsiao C.-H."/>
            <person name="Jabil R."/>
            <person name="James M.L."/>
            <person name="Jhangiani S.N."/>
            <person name="Johnson B."/>
            <person name="Johnson Q."/>
            <person name="Joshi V."/>
            <person name="Kalu J.B."/>
            <person name="Kam C."/>
            <person name="Kashfia A."/>
            <person name="Keebler J."/>
            <person name="Kisamo H."/>
            <person name="Kovar C.L."/>
            <person name="Lago L.A."/>
            <person name="Lai C.-Y."/>
            <person name="Laidlaw J."/>
            <person name="Lara F."/>
            <person name="Le T.-K."/>
            <person name="Lee S.L."/>
            <person name="Legall F.H."/>
            <person name="Lemon S.J."/>
            <person name="Lewis L.R."/>
            <person name="Li B."/>
            <person name="Liu Y."/>
            <person name="Liu Y.-S."/>
            <person name="Lopez J."/>
            <person name="Lozado R.J."/>
            <person name="Lu J."/>
            <person name="Madu R.C."/>
            <person name="Maheshwari M."/>
            <person name="Maheshwari R."/>
            <person name="Malloy K."/>
            <person name="Martinez E."/>
            <person name="Mathew T."/>
            <person name="Mercado I.C."/>
            <person name="Mercado C."/>
            <person name="Meyer B."/>
            <person name="Montgomery K."/>
            <person name="Morgan M.B."/>
            <person name="Munidasa M."/>
            <person name="Nazareth L.V."/>
            <person name="Nelson J."/>
            <person name="Ng B.M."/>
            <person name="Nguyen N.B."/>
            <person name="Nguyen P.Q."/>
            <person name="Nguyen T."/>
            <person name="Obregon M."/>
            <person name="Okwuonu G.O."/>
            <person name="Onwere C.G."/>
            <person name="Orozco G."/>
            <person name="Parra A."/>
            <person name="Patel S."/>
            <person name="Patil S."/>
            <person name="Perez A."/>
            <person name="Perez Y."/>
            <person name="Pham C."/>
            <person name="Primus E.L."/>
            <person name="Pu L.-L."/>
            <person name="Puazo M."/>
            <person name="Qin X."/>
            <person name="Quiroz J.B."/>
            <person name="Reese J."/>
            <person name="Richards S."/>
            <person name="Rives C.M."/>
            <person name="Robberts R."/>
            <person name="Ruiz S.J."/>
            <person name="Ruiz M.J."/>
            <person name="Santibanez J."/>
            <person name="Schneider B.W."/>
            <person name="Sisson I."/>
            <person name="Smith M."/>
            <person name="Sodergren E."/>
            <person name="Song X.-Z."/>
            <person name="Song B.B."/>
            <person name="Summersgill H."/>
            <person name="Thelus R."/>
            <person name="Thornton R.D."/>
            <person name="Trejos Z.Y."/>
            <person name="Usmani K."/>
            <person name="Vattathil S."/>
            <person name="Villasana D."/>
            <person name="Walker D.L."/>
            <person name="Wang S."/>
            <person name="Wang K."/>
            <person name="White C.S."/>
            <person name="Williams A.C."/>
            <person name="Williamson J."/>
            <person name="Wilson K."/>
            <person name="Woghiren I.O."/>
            <person name="Woodworth J.R."/>
            <person name="Worley K.C."/>
            <person name="Wright R.A."/>
            <person name="Wu W."/>
            <person name="Young L."/>
            <person name="Zhang L."/>
            <person name="Zhang J."/>
            <person name="Zhu Y."/>
            <person name="Muzny D.M."/>
            <person name="Weinstock G."/>
            <person name="Gibbs R.A."/>
        </authorList>
    </citation>
    <scope>NUCLEOTIDE SEQUENCE [LARGE SCALE GENOMIC DNA]</scope>
    <source>
        <strain evidence="4">LSR1</strain>
    </source>
</reference>
<feature type="compositionally biased region" description="Basic and acidic residues" evidence="1">
    <location>
        <begin position="1"/>
        <end position="44"/>
    </location>
</feature>
<keyword evidence="4" id="KW-1185">Reference proteome</keyword>
<dbReference type="InterPro" id="IPR029264">
    <property type="entry name" value="ARF7EP_C"/>
</dbReference>
<reference evidence="3" key="2">
    <citation type="submission" date="2022-06" db="UniProtKB">
        <authorList>
            <consortium name="EnsemblMetazoa"/>
        </authorList>
    </citation>
    <scope>IDENTIFICATION</scope>
</reference>
<dbReference type="AlphaFoldDB" id="A0A8R2NJH5"/>
<protein>
    <recommendedName>
        <fullName evidence="2">ARF7 effector protein C-terminal domain-containing protein</fullName>
    </recommendedName>
</protein>
<dbReference type="GeneID" id="115033139"/>
<dbReference type="Pfam" id="PF14949">
    <property type="entry name" value="ARF7EP_C"/>
    <property type="match status" value="1"/>
</dbReference>
<feature type="region of interest" description="Disordered" evidence="1">
    <location>
        <begin position="1"/>
        <end position="94"/>
    </location>
</feature>
<evidence type="ECO:0000313" key="3">
    <source>
        <dbReference type="EnsemblMetazoa" id="XP_029341059.1"/>
    </source>
</evidence>
<dbReference type="EnsemblMetazoa" id="XM_029485199.1">
    <property type="protein sequence ID" value="XP_029341059.1"/>
    <property type="gene ID" value="LOC115033139"/>
</dbReference>
<dbReference type="PANTHER" id="PTHR46536">
    <property type="entry name" value="ARL14 EFFECTOR PROTEIN"/>
    <property type="match status" value="1"/>
</dbReference>
<organism evidence="3 4">
    <name type="scientific">Acyrthosiphon pisum</name>
    <name type="common">Pea aphid</name>
    <dbReference type="NCBI Taxonomy" id="7029"/>
    <lineage>
        <taxon>Eukaryota</taxon>
        <taxon>Metazoa</taxon>
        <taxon>Ecdysozoa</taxon>
        <taxon>Arthropoda</taxon>
        <taxon>Hexapoda</taxon>
        <taxon>Insecta</taxon>
        <taxon>Pterygota</taxon>
        <taxon>Neoptera</taxon>
        <taxon>Paraneoptera</taxon>
        <taxon>Hemiptera</taxon>
        <taxon>Sternorrhyncha</taxon>
        <taxon>Aphidomorpha</taxon>
        <taxon>Aphidoidea</taxon>
        <taxon>Aphididae</taxon>
        <taxon>Macrosiphini</taxon>
        <taxon>Acyrthosiphon</taxon>
    </lineage>
</organism>
<evidence type="ECO:0000256" key="1">
    <source>
        <dbReference type="SAM" id="MobiDB-lite"/>
    </source>
</evidence>
<dbReference type="OrthoDB" id="5984406at2759"/>
<dbReference type="Proteomes" id="UP000007819">
    <property type="component" value="Chromosome X"/>
</dbReference>